<protein>
    <submittedName>
        <fullName evidence="6">Unplaced genomic scaffold K443scaffold_231, whole genome shotgun sequence</fullName>
    </submittedName>
</protein>
<dbReference type="OrthoDB" id="341421at2759"/>
<dbReference type="InterPro" id="IPR058527">
    <property type="entry name" value="DUF8214"/>
</dbReference>
<evidence type="ECO:0000313" key="6">
    <source>
        <dbReference type="EMBL" id="KIJ95141.1"/>
    </source>
</evidence>
<dbReference type="HOGENOM" id="CLU_1124718_0_0_1"/>
<evidence type="ECO:0000256" key="2">
    <source>
        <dbReference type="ARBA" id="ARBA00022771"/>
    </source>
</evidence>
<organism evidence="6 7">
    <name type="scientific">Laccaria amethystina LaAM-08-1</name>
    <dbReference type="NCBI Taxonomy" id="1095629"/>
    <lineage>
        <taxon>Eukaryota</taxon>
        <taxon>Fungi</taxon>
        <taxon>Dikarya</taxon>
        <taxon>Basidiomycota</taxon>
        <taxon>Agaricomycotina</taxon>
        <taxon>Agaricomycetes</taxon>
        <taxon>Agaricomycetidae</taxon>
        <taxon>Agaricales</taxon>
        <taxon>Agaricineae</taxon>
        <taxon>Hydnangiaceae</taxon>
        <taxon>Laccaria</taxon>
    </lineage>
</organism>
<accession>A0A0C9XBL3</accession>
<evidence type="ECO:0000313" key="7">
    <source>
        <dbReference type="Proteomes" id="UP000054477"/>
    </source>
</evidence>
<name>A0A0C9XBL3_9AGAR</name>
<dbReference type="SUPFAM" id="SSF144232">
    <property type="entry name" value="HIT/MYND zinc finger-like"/>
    <property type="match status" value="1"/>
</dbReference>
<gene>
    <name evidence="6" type="ORF">K443DRAFT_683251</name>
</gene>
<reference evidence="6 7" key="1">
    <citation type="submission" date="2014-04" db="EMBL/GenBank/DDBJ databases">
        <authorList>
            <consortium name="DOE Joint Genome Institute"/>
            <person name="Kuo A."/>
            <person name="Kohler A."/>
            <person name="Nagy L.G."/>
            <person name="Floudas D."/>
            <person name="Copeland A."/>
            <person name="Barry K.W."/>
            <person name="Cichocki N."/>
            <person name="Veneault-Fourrey C."/>
            <person name="LaButti K."/>
            <person name="Lindquist E.A."/>
            <person name="Lipzen A."/>
            <person name="Lundell T."/>
            <person name="Morin E."/>
            <person name="Murat C."/>
            <person name="Sun H."/>
            <person name="Tunlid A."/>
            <person name="Henrissat B."/>
            <person name="Grigoriev I.V."/>
            <person name="Hibbett D.S."/>
            <person name="Martin F."/>
            <person name="Nordberg H.P."/>
            <person name="Cantor M.N."/>
            <person name="Hua S.X."/>
        </authorList>
    </citation>
    <scope>NUCLEOTIDE SEQUENCE [LARGE SCALE GENOMIC DNA]</scope>
    <source>
        <strain evidence="6 7">LaAM-08-1</strain>
    </source>
</reference>
<dbReference type="STRING" id="1095629.A0A0C9XBL3"/>
<keyword evidence="2 4" id="KW-0863">Zinc-finger</keyword>
<dbReference type="Proteomes" id="UP000054477">
    <property type="component" value="Unassembled WGS sequence"/>
</dbReference>
<evidence type="ECO:0000256" key="3">
    <source>
        <dbReference type="ARBA" id="ARBA00022833"/>
    </source>
</evidence>
<evidence type="ECO:0000256" key="1">
    <source>
        <dbReference type="ARBA" id="ARBA00022723"/>
    </source>
</evidence>
<dbReference type="PROSITE" id="PS50865">
    <property type="entry name" value="ZF_MYND_2"/>
    <property type="match status" value="1"/>
</dbReference>
<sequence length="249" mass="28829">MPPDIGANIVCCYFMDCENAHKVGYKAPMKCGNCGTARYCSKECQRAHWKFHKAFCQNWAETAKQNNATSLIDLKKKMTRFLWLIRGLAPYSQTLFDEYTLAKRNGFKGCMEFFFSTFQELYDAIDFIEKLPVVEERIYYPMPYGPTYQEGPDGKPVGTKVKMRLIFEEHRKELEEKVVDKRFFTESDTRENLPKLLATVGDSEDVFVLSCSVKLEGTYATYSYEFMYREFDGYGTLRLKSEGSGEAHV</sequence>
<reference evidence="7" key="2">
    <citation type="submission" date="2015-01" db="EMBL/GenBank/DDBJ databases">
        <title>Evolutionary Origins and Diversification of the Mycorrhizal Mutualists.</title>
        <authorList>
            <consortium name="DOE Joint Genome Institute"/>
            <consortium name="Mycorrhizal Genomics Consortium"/>
            <person name="Kohler A."/>
            <person name="Kuo A."/>
            <person name="Nagy L.G."/>
            <person name="Floudas D."/>
            <person name="Copeland A."/>
            <person name="Barry K.W."/>
            <person name="Cichocki N."/>
            <person name="Veneault-Fourrey C."/>
            <person name="LaButti K."/>
            <person name="Lindquist E.A."/>
            <person name="Lipzen A."/>
            <person name="Lundell T."/>
            <person name="Morin E."/>
            <person name="Murat C."/>
            <person name="Riley R."/>
            <person name="Ohm R."/>
            <person name="Sun H."/>
            <person name="Tunlid A."/>
            <person name="Henrissat B."/>
            <person name="Grigoriev I.V."/>
            <person name="Hibbett D.S."/>
            <person name="Martin F."/>
        </authorList>
    </citation>
    <scope>NUCLEOTIDE SEQUENCE [LARGE SCALE GENOMIC DNA]</scope>
    <source>
        <strain evidence="7">LaAM-08-1</strain>
    </source>
</reference>
<evidence type="ECO:0000259" key="5">
    <source>
        <dbReference type="PROSITE" id="PS50865"/>
    </source>
</evidence>
<dbReference type="Pfam" id="PF26646">
    <property type="entry name" value="DUF8214"/>
    <property type="match status" value="1"/>
</dbReference>
<dbReference type="AlphaFoldDB" id="A0A0C9XBL3"/>
<dbReference type="Pfam" id="PF01753">
    <property type="entry name" value="zf-MYND"/>
    <property type="match status" value="1"/>
</dbReference>
<dbReference type="GO" id="GO:0008270">
    <property type="term" value="F:zinc ion binding"/>
    <property type="evidence" value="ECO:0007669"/>
    <property type="project" value="UniProtKB-KW"/>
</dbReference>
<feature type="domain" description="MYND-type" evidence="5">
    <location>
        <begin position="17"/>
        <end position="56"/>
    </location>
</feature>
<dbReference type="InterPro" id="IPR002893">
    <property type="entry name" value="Znf_MYND"/>
</dbReference>
<dbReference type="Gene3D" id="6.10.140.2220">
    <property type="match status" value="1"/>
</dbReference>
<keyword evidence="3" id="KW-0862">Zinc</keyword>
<dbReference type="EMBL" id="KN838766">
    <property type="protein sequence ID" value="KIJ95141.1"/>
    <property type="molecule type" value="Genomic_DNA"/>
</dbReference>
<evidence type="ECO:0000256" key="4">
    <source>
        <dbReference type="PROSITE-ProRule" id="PRU00134"/>
    </source>
</evidence>
<keyword evidence="7" id="KW-1185">Reference proteome</keyword>
<keyword evidence="1" id="KW-0479">Metal-binding</keyword>
<proteinExistence type="predicted"/>